<dbReference type="EMBL" id="JAATIQ010000065">
    <property type="protein sequence ID" value="KAF4389962.1"/>
    <property type="molecule type" value="Genomic_DNA"/>
</dbReference>
<keyword evidence="1" id="KW-0732">Signal</keyword>
<accession>A0A7J6H3V8</accession>
<name>A0A7J6H3V8_CANSA</name>
<gene>
    <name evidence="2" type="ORF">G4B88_003445</name>
</gene>
<reference evidence="2 3" key="1">
    <citation type="journal article" date="2020" name="bioRxiv">
        <title>Sequence and annotation of 42 cannabis genomes reveals extensive copy number variation in cannabinoid synthesis and pathogen resistance genes.</title>
        <authorList>
            <person name="Mckernan K.J."/>
            <person name="Helbert Y."/>
            <person name="Kane L.T."/>
            <person name="Ebling H."/>
            <person name="Zhang L."/>
            <person name="Liu B."/>
            <person name="Eaton Z."/>
            <person name="Mclaughlin S."/>
            <person name="Kingan S."/>
            <person name="Baybayan P."/>
            <person name="Concepcion G."/>
            <person name="Jordan M."/>
            <person name="Riva A."/>
            <person name="Barbazuk W."/>
            <person name="Harkins T."/>
        </authorList>
    </citation>
    <scope>NUCLEOTIDE SEQUENCE [LARGE SCALE GENOMIC DNA]</scope>
    <source>
        <strain evidence="3">cv. Jamaican Lion 4</strain>
        <tissue evidence="2">Leaf</tissue>
    </source>
</reference>
<evidence type="ECO:0000256" key="1">
    <source>
        <dbReference type="SAM" id="SignalP"/>
    </source>
</evidence>
<dbReference type="Proteomes" id="UP000583929">
    <property type="component" value="Unassembled WGS sequence"/>
</dbReference>
<organism evidence="2 3">
    <name type="scientific">Cannabis sativa</name>
    <name type="common">Hemp</name>
    <name type="synonym">Marijuana</name>
    <dbReference type="NCBI Taxonomy" id="3483"/>
    <lineage>
        <taxon>Eukaryota</taxon>
        <taxon>Viridiplantae</taxon>
        <taxon>Streptophyta</taxon>
        <taxon>Embryophyta</taxon>
        <taxon>Tracheophyta</taxon>
        <taxon>Spermatophyta</taxon>
        <taxon>Magnoliopsida</taxon>
        <taxon>eudicotyledons</taxon>
        <taxon>Gunneridae</taxon>
        <taxon>Pentapetalae</taxon>
        <taxon>rosids</taxon>
        <taxon>fabids</taxon>
        <taxon>Rosales</taxon>
        <taxon>Cannabaceae</taxon>
        <taxon>Cannabis</taxon>
    </lineage>
</organism>
<sequence>MVIVPAFWLLRPAKATAGACCVESWNFVHIQLGHIRSNWVVCVSWNIEPRKEKILSLSKLGILAEFSIHKYYLERKNILNVYIQALWGSSTATQKSWRGLGSEAEAMKAAKANTVVETFSEVDLYLVVDFVEAFTMLTMSVVQC</sequence>
<feature type="signal peptide" evidence="1">
    <location>
        <begin position="1"/>
        <end position="15"/>
    </location>
</feature>
<protein>
    <submittedName>
        <fullName evidence="2">Uncharacterized protein</fullName>
    </submittedName>
</protein>
<keyword evidence="3" id="KW-1185">Reference proteome</keyword>
<proteinExistence type="predicted"/>
<comment type="caution">
    <text evidence="2">The sequence shown here is derived from an EMBL/GenBank/DDBJ whole genome shotgun (WGS) entry which is preliminary data.</text>
</comment>
<dbReference type="AlphaFoldDB" id="A0A7J6H3V8"/>
<evidence type="ECO:0000313" key="2">
    <source>
        <dbReference type="EMBL" id="KAF4389962.1"/>
    </source>
</evidence>
<evidence type="ECO:0000313" key="3">
    <source>
        <dbReference type="Proteomes" id="UP000583929"/>
    </source>
</evidence>
<feature type="chain" id="PRO_5029818324" evidence="1">
    <location>
        <begin position="16"/>
        <end position="144"/>
    </location>
</feature>